<feature type="compositionally biased region" description="Basic and acidic residues" evidence="5">
    <location>
        <begin position="590"/>
        <end position="599"/>
    </location>
</feature>
<dbReference type="FunFam" id="3.10.105.10:FF:000001">
    <property type="entry name" value="Oligopeptide ABC transporter, oligopeptide-binding protein"/>
    <property type="match status" value="1"/>
</dbReference>
<evidence type="ECO:0000313" key="8">
    <source>
        <dbReference type="Proteomes" id="UP000320390"/>
    </source>
</evidence>
<dbReference type="GO" id="GO:0030288">
    <property type="term" value="C:outer membrane-bounded periplasmic space"/>
    <property type="evidence" value="ECO:0007669"/>
    <property type="project" value="UniProtKB-ARBA"/>
</dbReference>
<dbReference type="Gene3D" id="3.40.190.10">
    <property type="entry name" value="Periplasmic binding protein-like II"/>
    <property type="match status" value="1"/>
</dbReference>
<dbReference type="Proteomes" id="UP000320390">
    <property type="component" value="Chromosome"/>
</dbReference>
<evidence type="ECO:0000313" key="7">
    <source>
        <dbReference type="EMBL" id="QDV08262.1"/>
    </source>
</evidence>
<protein>
    <submittedName>
        <fullName evidence="7">Periplasmic oligopeptide-binding protein</fullName>
    </submittedName>
</protein>
<dbReference type="PANTHER" id="PTHR30290">
    <property type="entry name" value="PERIPLASMIC BINDING COMPONENT OF ABC TRANSPORTER"/>
    <property type="match status" value="1"/>
</dbReference>
<dbReference type="GO" id="GO:1904680">
    <property type="term" value="F:peptide transmembrane transporter activity"/>
    <property type="evidence" value="ECO:0007669"/>
    <property type="project" value="TreeGrafter"/>
</dbReference>
<keyword evidence="4" id="KW-0732">Signal</keyword>
<organism evidence="7 8">
    <name type="scientific">Saltatorellus ferox</name>
    <dbReference type="NCBI Taxonomy" id="2528018"/>
    <lineage>
        <taxon>Bacteria</taxon>
        <taxon>Pseudomonadati</taxon>
        <taxon>Planctomycetota</taxon>
        <taxon>Planctomycetia</taxon>
        <taxon>Planctomycetia incertae sedis</taxon>
        <taxon>Saltatorellus</taxon>
    </lineage>
</organism>
<dbReference type="RefSeq" id="WP_145200599.1">
    <property type="nucleotide sequence ID" value="NZ_CP036434.1"/>
</dbReference>
<gene>
    <name evidence="7" type="primary">oppA</name>
    <name evidence="7" type="ORF">Poly30_37990</name>
</gene>
<feature type="region of interest" description="Disordered" evidence="5">
    <location>
        <begin position="564"/>
        <end position="599"/>
    </location>
</feature>
<reference evidence="7 8" key="1">
    <citation type="submission" date="2019-02" db="EMBL/GenBank/DDBJ databases">
        <title>Deep-cultivation of Planctomycetes and their phenomic and genomic characterization uncovers novel biology.</title>
        <authorList>
            <person name="Wiegand S."/>
            <person name="Jogler M."/>
            <person name="Boedeker C."/>
            <person name="Pinto D."/>
            <person name="Vollmers J."/>
            <person name="Rivas-Marin E."/>
            <person name="Kohn T."/>
            <person name="Peeters S.H."/>
            <person name="Heuer A."/>
            <person name="Rast P."/>
            <person name="Oberbeckmann S."/>
            <person name="Bunk B."/>
            <person name="Jeske O."/>
            <person name="Meyerdierks A."/>
            <person name="Storesund J.E."/>
            <person name="Kallscheuer N."/>
            <person name="Luecker S."/>
            <person name="Lage O.M."/>
            <person name="Pohl T."/>
            <person name="Merkel B.J."/>
            <person name="Hornburger P."/>
            <person name="Mueller R.-W."/>
            <person name="Bruemmer F."/>
            <person name="Labrenz M."/>
            <person name="Spormann A.M."/>
            <person name="Op den Camp H."/>
            <person name="Overmann J."/>
            <person name="Amann R."/>
            <person name="Jetten M.S.M."/>
            <person name="Mascher T."/>
            <person name="Medema M.H."/>
            <person name="Devos D.P."/>
            <person name="Kaster A.-K."/>
            <person name="Ovreas L."/>
            <person name="Rohde M."/>
            <person name="Galperin M.Y."/>
            <person name="Jogler C."/>
        </authorList>
    </citation>
    <scope>NUCLEOTIDE SEQUENCE [LARGE SCALE GENOMIC DNA]</scope>
    <source>
        <strain evidence="7 8">Poly30</strain>
    </source>
</reference>
<dbReference type="SUPFAM" id="SSF53850">
    <property type="entry name" value="Periplasmic binding protein-like II"/>
    <property type="match status" value="1"/>
</dbReference>
<dbReference type="OrthoDB" id="9801912at2"/>
<dbReference type="InterPro" id="IPR030678">
    <property type="entry name" value="Peptide/Ni-bd"/>
</dbReference>
<dbReference type="PIRSF" id="PIRSF002741">
    <property type="entry name" value="MppA"/>
    <property type="match status" value="1"/>
</dbReference>
<name>A0A518EVZ4_9BACT</name>
<dbReference type="CDD" id="cd08504">
    <property type="entry name" value="PBP2_OppA"/>
    <property type="match status" value="1"/>
</dbReference>
<keyword evidence="8" id="KW-1185">Reference proteome</keyword>
<dbReference type="FunFam" id="3.90.76.10:FF:000001">
    <property type="entry name" value="Oligopeptide ABC transporter substrate-binding protein"/>
    <property type="match status" value="1"/>
</dbReference>
<dbReference type="AlphaFoldDB" id="A0A518EVZ4"/>
<dbReference type="GO" id="GO:0015833">
    <property type="term" value="P:peptide transport"/>
    <property type="evidence" value="ECO:0007669"/>
    <property type="project" value="TreeGrafter"/>
</dbReference>
<proteinExistence type="inferred from homology"/>
<dbReference type="Gene3D" id="3.10.105.10">
    <property type="entry name" value="Dipeptide-binding Protein, Domain 3"/>
    <property type="match status" value="1"/>
</dbReference>
<evidence type="ECO:0000256" key="2">
    <source>
        <dbReference type="ARBA" id="ARBA00005695"/>
    </source>
</evidence>
<dbReference type="PANTHER" id="PTHR30290:SF83">
    <property type="entry name" value="ABC TRANSPORTER SUBSTRATE-BINDING PROTEIN"/>
    <property type="match status" value="1"/>
</dbReference>
<evidence type="ECO:0000256" key="5">
    <source>
        <dbReference type="SAM" id="MobiDB-lite"/>
    </source>
</evidence>
<evidence type="ECO:0000256" key="3">
    <source>
        <dbReference type="ARBA" id="ARBA00022448"/>
    </source>
</evidence>
<evidence type="ECO:0000256" key="4">
    <source>
        <dbReference type="ARBA" id="ARBA00022729"/>
    </source>
</evidence>
<evidence type="ECO:0000259" key="6">
    <source>
        <dbReference type="Pfam" id="PF00496"/>
    </source>
</evidence>
<accession>A0A518EVZ4</accession>
<dbReference type="GO" id="GO:0043190">
    <property type="term" value="C:ATP-binding cassette (ABC) transporter complex"/>
    <property type="evidence" value="ECO:0007669"/>
    <property type="project" value="InterPro"/>
</dbReference>
<comment type="subcellular location">
    <subcellularLocation>
        <location evidence="1">Cell envelope</location>
    </subcellularLocation>
</comment>
<sequence>MAPQRFLRQVLPVLLLLGILAAAVYATRGARLAPADFVFNNGTEIQTLDPATVTGVPEGRAIRMVFEGLLVAHPKTLEPQPGCAESWEVSDDGLTYTFHLRKNARWSNGDLITADDFMWSFERFLDPRTAAEYAYMAWYIEGAEAFTTEVEDGAPKHSFDTVGIKKLDDYTLQFHLNSPTPFFLELMAFYPMFPVSRKNIEDAKEKYPNSWSREWLKPENIICNGPYVVEFRRVNDRVRFKKNPMYWDADNVAFETVDALAVESYTTSLNMYLTGAAQWIDVPPANVIQELMPREDFLPIPYLGSYFYRVNVTKPPLDNKLVRQALSLAIPRQAITESVTKAGQVPAYSLVPPGMAGYTGAEMAHGSSYEADLARARELIVEAGYGPGGKQFPTIEVHYNTADSHRDIAIVIADAWAKNLGVNVKLLNQEWKVYLDTQSSLGYDVSRSAWIGDYADPNTYIDLFMTGGENNKTGWGDPEYDRLVRMGNSELDPAKRMSIMAEAEALLMDAMAIMPIYFYVTQTTYSPRLGGYYPNVKDEHFPKYWYWMDDEELSAKRAAYPDDGRHEEVKAWGPSEGLYPPSHPKARNGQRPEEPQEAR</sequence>
<evidence type="ECO:0000256" key="1">
    <source>
        <dbReference type="ARBA" id="ARBA00004196"/>
    </source>
</evidence>
<dbReference type="InterPro" id="IPR000914">
    <property type="entry name" value="SBP_5_dom"/>
</dbReference>
<dbReference type="InterPro" id="IPR039424">
    <property type="entry name" value="SBP_5"/>
</dbReference>
<dbReference type="EMBL" id="CP036434">
    <property type="protein sequence ID" value="QDV08262.1"/>
    <property type="molecule type" value="Genomic_DNA"/>
</dbReference>
<keyword evidence="3" id="KW-0813">Transport</keyword>
<comment type="similarity">
    <text evidence="2">Belongs to the bacterial solute-binding protein 5 family.</text>
</comment>
<dbReference type="Pfam" id="PF00496">
    <property type="entry name" value="SBP_bac_5"/>
    <property type="match status" value="1"/>
</dbReference>
<feature type="domain" description="Solute-binding protein family 5" evidence="6">
    <location>
        <begin position="78"/>
        <end position="471"/>
    </location>
</feature>
<dbReference type="Gene3D" id="3.90.76.10">
    <property type="entry name" value="Dipeptide-binding Protein, Domain 1"/>
    <property type="match status" value="1"/>
</dbReference>